<dbReference type="EMBL" id="SMAF01000003">
    <property type="protein sequence ID" value="TCT00245.1"/>
    <property type="molecule type" value="Genomic_DNA"/>
</dbReference>
<evidence type="ECO:0000313" key="6">
    <source>
        <dbReference type="EMBL" id="TCT00245.1"/>
    </source>
</evidence>
<dbReference type="GO" id="GO:0046872">
    <property type="term" value="F:metal ion binding"/>
    <property type="evidence" value="ECO:0007669"/>
    <property type="project" value="UniProtKB-KW"/>
</dbReference>
<evidence type="ECO:0000256" key="5">
    <source>
        <dbReference type="RuleBase" id="RU361279"/>
    </source>
</evidence>
<dbReference type="SUPFAM" id="SSF100950">
    <property type="entry name" value="NagB/RpiA/CoA transferase-like"/>
    <property type="match status" value="1"/>
</dbReference>
<comment type="similarity">
    <text evidence="1 5">Belongs to the 5-formyltetrahydrofolate cyclo-ligase family.</text>
</comment>
<dbReference type="EC" id="6.3.3.2" evidence="5"/>
<organism evidence="6 7">
    <name type="scientific">Pseudofulvimonas gallinarii</name>
    <dbReference type="NCBI Taxonomy" id="634155"/>
    <lineage>
        <taxon>Bacteria</taxon>
        <taxon>Pseudomonadati</taxon>
        <taxon>Pseudomonadota</taxon>
        <taxon>Gammaproteobacteria</taxon>
        <taxon>Lysobacterales</taxon>
        <taxon>Rhodanobacteraceae</taxon>
        <taxon>Pseudofulvimonas</taxon>
    </lineage>
</organism>
<feature type="binding site" evidence="4">
    <location>
        <position position="62"/>
    </location>
    <ligand>
        <name>substrate</name>
    </ligand>
</feature>
<evidence type="ECO:0000256" key="1">
    <source>
        <dbReference type="ARBA" id="ARBA00010638"/>
    </source>
</evidence>
<dbReference type="RefSeq" id="WP_132577219.1">
    <property type="nucleotide sequence ID" value="NZ_JBHMFH010000001.1"/>
</dbReference>
<gene>
    <name evidence="6" type="ORF">EDC25_10313</name>
</gene>
<keyword evidence="7" id="KW-1185">Reference proteome</keyword>
<protein>
    <recommendedName>
        <fullName evidence="5">5-formyltetrahydrofolate cyclo-ligase</fullName>
        <ecNumber evidence="5">6.3.3.2</ecNumber>
    </recommendedName>
</protein>
<keyword evidence="3 4" id="KW-0067">ATP-binding</keyword>
<name>A0A4R3LNZ1_9GAMM</name>
<evidence type="ECO:0000256" key="3">
    <source>
        <dbReference type="ARBA" id="ARBA00022840"/>
    </source>
</evidence>
<keyword evidence="2 4" id="KW-0547">Nucleotide-binding</keyword>
<dbReference type="InterPro" id="IPR037171">
    <property type="entry name" value="NagB/RpiA_transferase-like"/>
</dbReference>
<dbReference type="GO" id="GO:0005524">
    <property type="term" value="F:ATP binding"/>
    <property type="evidence" value="ECO:0007669"/>
    <property type="project" value="UniProtKB-KW"/>
</dbReference>
<evidence type="ECO:0000256" key="4">
    <source>
        <dbReference type="PIRSR" id="PIRSR006806-1"/>
    </source>
</evidence>
<comment type="caution">
    <text evidence="6">The sequence shown here is derived from an EMBL/GenBank/DDBJ whole genome shotgun (WGS) entry which is preliminary data.</text>
</comment>
<dbReference type="AlphaFoldDB" id="A0A4R3LNZ1"/>
<comment type="cofactor">
    <cofactor evidence="5">
        <name>Mg(2+)</name>
        <dbReference type="ChEBI" id="CHEBI:18420"/>
    </cofactor>
</comment>
<dbReference type="GO" id="GO:0009396">
    <property type="term" value="P:folic acid-containing compound biosynthetic process"/>
    <property type="evidence" value="ECO:0007669"/>
    <property type="project" value="TreeGrafter"/>
</dbReference>
<dbReference type="PANTHER" id="PTHR23407">
    <property type="entry name" value="ATPASE INHIBITOR/5-FORMYLTETRAHYDROFOLATE CYCLO-LIGASE"/>
    <property type="match status" value="1"/>
</dbReference>
<dbReference type="NCBIfam" id="TIGR02727">
    <property type="entry name" value="MTHFS_bact"/>
    <property type="match status" value="1"/>
</dbReference>
<dbReference type="GO" id="GO:0035999">
    <property type="term" value="P:tetrahydrofolate interconversion"/>
    <property type="evidence" value="ECO:0007669"/>
    <property type="project" value="TreeGrafter"/>
</dbReference>
<evidence type="ECO:0000313" key="7">
    <source>
        <dbReference type="Proteomes" id="UP000294599"/>
    </source>
</evidence>
<evidence type="ECO:0000256" key="2">
    <source>
        <dbReference type="ARBA" id="ARBA00022741"/>
    </source>
</evidence>
<feature type="binding site" evidence="4">
    <location>
        <begin position="136"/>
        <end position="144"/>
    </location>
    <ligand>
        <name>ATP</name>
        <dbReference type="ChEBI" id="CHEBI:30616"/>
    </ligand>
</feature>
<dbReference type="GO" id="GO:0030272">
    <property type="term" value="F:5-formyltetrahydrofolate cyclo-ligase activity"/>
    <property type="evidence" value="ECO:0007669"/>
    <property type="project" value="UniProtKB-EC"/>
</dbReference>
<dbReference type="InterPro" id="IPR024185">
    <property type="entry name" value="FTHF_cligase-like_sf"/>
</dbReference>
<keyword evidence="6" id="KW-0436">Ligase</keyword>
<comment type="catalytic activity">
    <reaction evidence="5">
        <text>(6S)-5-formyl-5,6,7,8-tetrahydrofolate + ATP = (6R)-5,10-methenyltetrahydrofolate + ADP + phosphate</text>
        <dbReference type="Rhea" id="RHEA:10488"/>
        <dbReference type="ChEBI" id="CHEBI:30616"/>
        <dbReference type="ChEBI" id="CHEBI:43474"/>
        <dbReference type="ChEBI" id="CHEBI:57455"/>
        <dbReference type="ChEBI" id="CHEBI:57457"/>
        <dbReference type="ChEBI" id="CHEBI:456216"/>
        <dbReference type="EC" id="6.3.3.2"/>
    </reaction>
</comment>
<proteinExistence type="inferred from homology"/>
<accession>A0A4R3LNZ1</accession>
<dbReference type="OrthoDB" id="9801938at2"/>
<dbReference type="Gene3D" id="3.40.50.10420">
    <property type="entry name" value="NagB/RpiA/CoA transferase-like"/>
    <property type="match status" value="1"/>
</dbReference>
<dbReference type="PIRSF" id="PIRSF006806">
    <property type="entry name" value="FTHF_cligase"/>
    <property type="match status" value="1"/>
</dbReference>
<reference evidence="6 7" key="1">
    <citation type="submission" date="2019-03" db="EMBL/GenBank/DDBJ databases">
        <title>Genomic Encyclopedia of Type Strains, Phase IV (KMG-IV): sequencing the most valuable type-strain genomes for metagenomic binning, comparative biology and taxonomic classification.</title>
        <authorList>
            <person name="Goeker M."/>
        </authorList>
    </citation>
    <scope>NUCLEOTIDE SEQUENCE [LARGE SCALE GENOMIC DNA]</scope>
    <source>
        <strain evidence="6 7">DSM 21944</strain>
    </source>
</reference>
<feature type="binding site" evidence="4">
    <location>
        <begin position="11"/>
        <end position="15"/>
    </location>
    <ligand>
        <name>ATP</name>
        <dbReference type="ChEBI" id="CHEBI:30616"/>
    </ligand>
</feature>
<dbReference type="Proteomes" id="UP000294599">
    <property type="component" value="Unassembled WGS sequence"/>
</dbReference>
<keyword evidence="5" id="KW-0460">Magnesium</keyword>
<sequence length="195" mass="21471">MPFLLDASPDKTALRTLARQRRRALAVTQRIQAQAEVASILQQRIARHGWRRIAGYAAVASELDLSPLYAQLDVELALPAIEDAGLMQFRRWQPGEPLVPGPFAIAQPDRLAVVIEPHAFDAVLLPLLGFDGRGVRLGSGAGYYDRCFAFRCRQTGPVLIGVAFAVQQFDALPVDPWDVRLDAVVSERGWQDISG</sequence>
<dbReference type="InterPro" id="IPR002698">
    <property type="entry name" value="FTHF_cligase"/>
</dbReference>
<keyword evidence="5" id="KW-0479">Metal-binding</keyword>
<dbReference type="Pfam" id="PF01812">
    <property type="entry name" value="5-FTHF_cyc-lig"/>
    <property type="match status" value="1"/>
</dbReference>
<dbReference type="PANTHER" id="PTHR23407:SF1">
    <property type="entry name" value="5-FORMYLTETRAHYDROFOLATE CYCLO-LIGASE"/>
    <property type="match status" value="1"/>
</dbReference>